<keyword evidence="2" id="KW-1185">Reference proteome</keyword>
<dbReference type="EMBL" id="CAXAMN010001336">
    <property type="protein sequence ID" value="CAK8993908.1"/>
    <property type="molecule type" value="Genomic_DNA"/>
</dbReference>
<dbReference type="Proteomes" id="UP001642484">
    <property type="component" value="Unassembled WGS sequence"/>
</dbReference>
<name>A0ABP0HVN5_9DINO</name>
<organism evidence="1 2">
    <name type="scientific">Durusdinium trenchii</name>
    <dbReference type="NCBI Taxonomy" id="1381693"/>
    <lineage>
        <taxon>Eukaryota</taxon>
        <taxon>Sar</taxon>
        <taxon>Alveolata</taxon>
        <taxon>Dinophyceae</taxon>
        <taxon>Suessiales</taxon>
        <taxon>Symbiodiniaceae</taxon>
        <taxon>Durusdinium</taxon>
    </lineage>
</organism>
<proteinExistence type="predicted"/>
<evidence type="ECO:0000313" key="2">
    <source>
        <dbReference type="Proteomes" id="UP001642484"/>
    </source>
</evidence>
<evidence type="ECO:0000313" key="1">
    <source>
        <dbReference type="EMBL" id="CAK8993908.1"/>
    </source>
</evidence>
<protein>
    <submittedName>
        <fullName evidence="1">Uncharacterized protein</fullName>
    </submittedName>
</protein>
<sequence length="102" mass="11552">MFCPGQEANPTELEGAAVEFSLQDGCFVSLEKCTLQAVRGALTRCFTRNAVSLWFIHVACVPLAQPPVCPALSKNSFSCYHFHHCRWRKSLDQRQPNNRNLR</sequence>
<comment type="caution">
    <text evidence="1">The sequence shown here is derived from an EMBL/GenBank/DDBJ whole genome shotgun (WGS) entry which is preliminary data.</text>
</comment>
<accession>A0ABP0HVN5</accession>
<gene>
    <name evidence="1" type="ORF">CCMP2556_LOCUS3429</name>
</gene>
<reference evidence="1 2" key="1">
    <citation type="submission" date="2024-02" db="EMBL/GenBank/DDBJ databases">
        <authorList>
            <person name="Chen Y."/>
            <person name="Shah S."/>
            <person name="Dougan E. K."/>
            <person name="Thang M."/>
            <person name="Chan C."/>
        </authorList>
    </citation>
    <scope>NUCLEOTIDE SEQUENCE [LARGE SCALE GENOMIC DNA]</scope>
</reference>